<feature type="region of interest" description="Disordered" evidence="1">
    <location>
        <begin position="1"/>
        <end position="29"/>
    </location>
</feature>
<reference evidence="2 3" key="1">
    <citation type="submission" date="2005-09" db="EMBL/GenBank/DDBJ databases">
        <authorList>
            <person name="Mural R.J."/>
            <person name="Li P.W."/>
            <person name="Adams M.D."/>
            <person name="Amanatides P.G."/>
            <person name="Baden-Tillson H."/>
            <person name="Barnstead M."/>
            <person name="Chin S.H."/>
            <person name="Dew I."/>
            <person name="Evans C.A."/>
            <person name="Ferriera S."/>
            <person name="Flanigan M."/>
            <person name="Fosler C."/>
            <person name="Glodek A."/>
            <person name="Gu Z."/>
            <person name="Holt R.A."/>
            <person name="Jennings D."/>
            <person name="Kraft C.L."/>
            <person name="Lu F."/>
            <person name="Nguyen T."/>
            <person name="Nusskern D.R."/>
            <person name="Pfannkoch C.M."/>
            <person name="Sitter C."/>
            <person name="Sutton G.G."/>
            <person name="Venter J.C."/>
            <person name="Wang Z."/>
            <person name="Woodage T."/>
            <person name="Zheng X.H."/>
            <person name="Zhong F."/>
        </authorList>
    </citation>
    <scope>NUCLEOTIDE SEQUENCE [LARGE SCALE GENOMIC DNA]</scope>
    <source>
        <strain>BN</strain>
        <strain evidence="3">Sprague-Dawley</strain>
    </source>
</reference>
<evidence type="ECO:0000256" key="1">
    <source>
        <dbReference type="SAM" id="MobiDB-lite"/>
    </source>
</evidence>
<gene>
    <name evidence="2" type="ORF">rCG_37798</name>
</gene>
<feature type="compositionally biased region" description="Polar residues" evidence="1">
    <location>
        <begin position="13"/>
        <end position="24"/>
    </location>
</feature>
<evidence type="ECO:0000313" key="2">
    <source>
        <dbReference type="EMBL" id="EDM00406.1"/>
    </source>
</evidence>
<dbReference type="AlphaFoldDB" id="A6JF55"/>
<organism evidence="2 3">
    <name type="scientific">Rattus norvegicus</name>
    <name type="common">Rat</name>
    <dbReference type="NCBI Taxonomy" id="10116"/>
    <lineage>
        <taxon>Eukaryota</taxon>
        <taxon>Metazoa</taxon>
        <taxon>Chordata</taxon>
        <taxon>Craniata</taxon>
        <taxon>Vertebrata</taxon>
        <taxon>Euteleostomi</taxon>
        <taxon>Mammalia</taxon>
        <taxon>Eutheria</taxon>
        <taxon>Euarchontoglires</taxon>
        <taxon>Glires</taxon>
        <taxon>Rodentia</taxon>
        <taxon>Myomorpha</taxon>
        <taxon>Muroidea</taxon>
        <taxon>Muridae</taxon>
        <taxon>Murinae</taxon>
        <taxon>Rattus</taxon>
    </lineage>
</organism>
<evidence type="ECO:0000313" key="3">
    <source>
        <dbReference type="Proteomes" id="UP000234681"/>
    </source>
</evidence>
<dbReference type="EMBL" id="CH473983">
    <property type="protein sequence ID" value="EDM00406.1"/>
    <property type="molecule type" value="Genomic_DNA"/>
</dbReference>
<name>A6JF55_RAT</name>
<protein>
    <submittedName>
        <fullName evidence="2">RCG37798</fullName>
    </submittedName>
</protein>
<sequence length="46" mass="5041">MRTSLQPPRMHSSHGSTPQSTGRSSIEPGLFFILPHKTNLPALHSC</sequence>
<dbReference type="Proteomes" id="UP000234681">
    <property type="component" value="Chromosome 3"/>
</dbReference>
<accession>A6JF55</accession>
<proteinExistence type="predicted"/>